<gene>
    <name evidence="2" type="ORF">AB6A40_006551</name>
</gene>
<feature type="region of interest" description="Disordered" evidence="1">
    <location>
        <begin position="107"/>
        <end position="133"/>
    </location>
</feature>
<feature type="compositionally biased region" description="Basic and acidic residues" evidence="1">
    <location>
        <begin position="39"/>
        <end position="63"/>
    </location>
</feature>
<name>A0ABD6EKV9_9BILA</name>
<proteinExistence type="predicted"/>
<sequence>MEGTNDCNERNGRRIILEQIGIWESGEREEGNEQPGKLPEGRGKEKEAVRREGRDGRKGRSDRCHQFDQRQHISLQRLLVCCVSGCARWPSPSTSSIHSFASFQLQTPSPSLNNTPVHSNEKRSHLRHSQRRTSKGTILISAFSNMWMKHSALDRLNISNARKKPTQYNETSSSTPAASSTNSPVAIFDDISENYDLSRKLLLAIDQNSIPSRCKRYS</sequence>
<comment type="caution">
    <text evidence="2">The sequence shown here is derived from an EMBL/GenBank/DDBJ whole genome shotgun (WGS) entry which is preliminary data.</text>
</comment>
<organism evidence="2 3">
    <name type="scientific">Gnathostoma spinigerum</name>
    <dbReference type="NCBI Taxonomy" id="75299"/>
    <lineage>
        <taxon>Eukaryota</taxon>
        <taxon>Metazoa</taxon>
        <taxon>Ecdysozoa</taxon>
        <taxon>Nematoda</taxon>
        <taxon>Chromadorea</taxon>
        <taxon>Rhabditida</taxon>
        <taxon>Spirurina</taxon>
        <taxon>Gnathostomatomorpha</taxon>
        <taxon>Gnathostomatoidea</taxon>
        <taxon>Gnathostomatidae</taxon>
        <taxon>Gnathostoma</taxon>
    </lineage>
</organism>
<evidence type="ECO:0000313" key="2">
    <source>
        <dbReference type="EMBL" id="MFH4979842.1"/>
    </source>
</evidence>
<evidence type="ECO:0000313" key="3">
    <source>
        <dbReference type="Proteomes" id="UP001608902"/>
    </source>
</evidence>
<dbReference type="Proteomes" id="UP001608902">
    <property type="component" value="Unassembled WGS sequence"/>
</dbReference>
<accession>A0ABD6EKV9</accession>
<reference evidence="2 3" key="1">
    <citation type="submission" date="2024-08" db="EMBL/GenBank/DDBJ databases">
        <title>Gnathostoma spinigerum genome.</title>
        <authorList>
            <person name="Gonzalez-Bertolin B."/>
            <person name="Monzon S."/>
            <person name="Zaballos A."/>
            <person name="Jimenez P."/>
            <person name="Dekumyoy P."/>
            <person name="Varona S."/>
            <person name="Cuesta I."/>
            <person name="Sumanam S."/>
            <person name="Adisakwattana P."/>
            <person name="Gasser R.B."/>
            <person name="Hernandez-Gonzalez A."/>
            <person name="Young N.D."/>
            <person name="Perteguer M.J."/>
        </authorList>
    </citation>
    <scope>NUCLEOTIDE SEQUENCE [LARGE SCALE GENOMIC DNA]</scope>
    <source>
        <strain evidence="2">AL3</strain>
        <tissue evidence="2">Liver</tissue>
    </source>
</reference>
<keyword evidence="3" id="KW-1185">Reference proteome</keyword>
<feature type="region of interest" description="Disordered" evidence="1">
    <location>
        <begin position="24"/>
        <end position="63"/>
    </location>
</feature>
<protein>
    <submittedName>
        <fullName evidence="2">Uncharacterized protein</fullName>
    </submittedName>
</protein>
<dbReference type="EMBL" id="JBGFUD010004705">
    <property type="protein sequence ID" value="MFH4979842.1"/>
    <property type="molecule type" value="Genomic_DNA"/>
</dbReference>
<feature type="compositionally biased region" description="Low complexity" evidence="1">
    <location>
        <begin position="171"/>
        <end position="183"/>
    </location>
</feature>
<feature type="compositionally biased region" description="Polar residues" evidence="1">
    <location>
        <begin position="107"/>
        <end position="118"/>
    </location>
</feature>
<evidence type="ECO:0000256" key="1">
    <source>
        <dbReference type="SAM" id="MobiDB-lite"/>
    </source>
</evidence>
<feature type="compositionally biased region" description="Basic residues" evidence="1">
    <location>
        <begin position="124"/>
        <end position="133"/>
    </location>
</feature>
<feature type="region of interest" description="Disordered" evidence="1">
    <location>
        <begin position="164"/>
        <end position="183"/>
    </location>
</feature>
<dbReference type="AlphaFoldDB" id="A0ABD6EKV9"/>